<dbReference type="PIRSF" id="PIRSF036466">
    <property type="entry name" value="UCP036466"/>
    <property type="match status" value="1"/>
</dbReference>
<gene>
    <name evidence="6" type="ORF">IEN85_06265</name>
</gene>
<keyword evidence="4 5" id="KW-0472">Membrane</keyword>
<organism evidence="6 7">
    <name type="scientific">Pelagicoccus enzymogenes</name>
    <dbReference type="NCBI Taxonomy" id="2773457"/>
    <lineage>
        <taxon>Bacteria</taxon>
        <taxon>Pseudomonadati</taxon>
        <taxon>Verrucomicrobiota</taxon>
        <taxon>Opitutia</taxon>
        <taxon>Puniceicoccales</taxon>
        <taxon>Pelagicoccaceae</taxon>
        <taxon>Pelagicoccus</taxon>
    </lineage>
</organism>
<evidence type="ECO:0000256" key="3">
    <source>
        <dbReference type="ARBA" id="ARBA00022989"/>
    </source>
</evidence>
<evidence type="ECO:0000256" key="5">
    <source>
        <dbReference type="SAM" id="Phobius"/>
    </source>
</evidence>
<evidence type="ECO:0000256" key="4">
    <source>
        <dbReference type="ARBA" id="ARBA00023136"/>
    </source>
</evidence>
<dbReference type="InterPro" id="IPR009760">
    <property type="entry name" value="DUF1328"/>
</dbReference>
<feature type="transmembrane region" description="Helical" evidence="5">
    <location>
        <begin position="30"/>
        <end position="49"/>
    </location>
</feature>
<dbReference type="AlphaFoldDB" id="A0A927F8G2"/>
<evidence type="ECO:0000313" key="7">
    <source>
        <dbReference type="Proteomes" id="UP000622317"/>
    </source>
</evidence>
<reference evidence="6" key="1">
    <citation type="submission" date="2020-09" db="EMBL/GenBank/DDBJ databases">
        <title>Pelagicoccus enzymogenes sp. nov. with an EPS production, isolated from marine sediment.</title>
        <authorList>
            <person name="Feng X."/>
        </authorList>
    </citation>
    <scope>NUCLEOTIDE SEQUENCE</scope>
    <source>
        <strain evidence="6">NFK12</strain>
    </source>
</reference>
<keyword evidence="1" id="KW-1003">Cell membrane</keyword>
<dbReference type="HAMAP" id="MF_01361">
    <property type="entry name" value="UPF0391"/>
    <property type="match status" value="1"/>
</dbReference>
<accession>A0A927F8G2</accession>
<keyword evidence="3 5" id="KW-1133">Transmembrane helix</keyword>
<dbReference type="GO" id="GO:0005886">
    <property type="term" value="C:plasma membrane"/>
    <property type="evidence" value="ECO:0007669"/>
    <property type="project" value="InterPro"/>
</dbReference>
<dbReference type="Pfam" id="PF07043">
    <property type="entry name" value="DUF1328"/>
    <property type="match status" value="1"/>
</dbReference>
<sequence length="57" mass="5893">MLRHSIVFLILAIIAAVFGFGGVAETAAPVAQALCMFFASAWIVSILLGRGGSDGRV</sequence>
<keyword evidence="2 5" id="KW-0812">Transmembrane</keyword>
<evidence type="ECO:0000256" key="2">
    <source>
        <dbReference type="ARBA" id="ARBA00022692"/>
    </source>
</evidence>
<comment type="caution">
    <text evidence="6">The sequence shown here is derived from an EMBL/GenBank/DDBJ whole genome shotgun (WGS) entry which is preliminary data.</text>
</comment>
<protein>
    <submittedName>
        <fullName evidence="6">DUF1328 domain-containing protein</fullName>
    </submittedName>
</protein>
<proteinExistence type="inferred from homology"/>
<feature type="transmembrane region" description="Helical" evidence="5">
    <location>
        <begin position="7"/>
        <end position="24"/>
    </location>
</feature>
<dbReference type="EMBL" id="JACYFG010000007">
    <property type="protein sequence ID" value="MBD5779090.1"/>
    <property type="molecule type" value="Genomic_DNA"/>
</dbReference>
<evidence type="ECO:0000256" key="1">
    <source>
        <dbReference type="ARBA" id="ARBA00022475"/>
    </source>
</evidence>
<keyword evidence="7" id="KW-1185">Reference proteome</keyword>
<evidence type="ECO:0000313" key="6">
    <source>
        <dbReference type="EMBL" id="MBD5779090.1"/>
    </source>
</evidence>
<dbReference type="Proteomes" id="UP000622317">
    <property type="component" value="Unassembled WGS sequence"/>
</dbReference>
<name>A0A927F8G2_9BACT</name>
<dbReference type="RefSeq" id="WP_191616230.1">
    <property type="nucleotide sequence ID" value="NZ_JACYFG010000007.1"/>
</dbReference>